<dbReference type="InterPro" id="IPR001919">
    <property type="entry name" value="CBD2"/>
</dbReference>
<dbReference type="InterPro" id="IPR008965">
    <property type="entry name" value="CBM2/CBM3_carb-bd_dom_sf"/>
</dbReference>
<dbReference type="Gene3D" id="2.60.40.290">
    <property type="match status" value="1"/>
</dbReference>
<organism evidence="3 4">
    <name type="scientific">Catellatospora bangladeshensis</name>
    <dbReference type="NCBI Taxonomy" id="310355"/>
    <lineage>
        <taxon>Bacteria</taxon>
        <taxon>Bacillati</taxon>
        <taxon>Actinomycetota</taxon>
        <taxon>Actinomycetes</taxon>
        <taxon>Micromonosporales</taxon>
        <taxon>Micromonosporaceae</taxon>
        <taxon>Catellatospora</taxon>
    </lineage>
</organism>
<dbReference type="GO" id="GO:0004553">
    <property type="term" value="F:hydrolase activity, hydrolyzing O-glycosyl compounds"/>
    <property type="evidence" value="ECO:0007669"/>
    <property type="project" value="InterPro"/>
</dbReference>
<proteinExistence type="predicted"/>
<dbReference type="SUPFAM" id="SSF49384">
    <property type="entry name" value="Carbohydrate-binding domain"/>
    <property type="match status" value="1"/>
</dbReference>
<accession>A0A8J3NNV7</accession>
<dbReference type="Pfam" id="PF00553">
    <property type="entry name" value="CBM_2"/>
    <property type="match status" value="1"/>
</dbReference>
<dbReference type="SMART" id="SM00637">
    <property type="entry name" value="CBD_II"/>
    <property type="match status" value="1"/>
</dbReference>
<evidence type="ECO:0000256" key="1">
    <source>
        <dbReference type="SAM" id="MobiDB-lite"/>
    </source>
</evidence>
<dbReference type="GO" id="GO:0030247">
    <property type="term" value="F:polysaccharide binding"/>
    <property type="evidence" value="ECO:0007669"/>
    <property type="project" value="UniProtKB-UniRule"/>
</dbReference>
<evidence type="ECO:0000313" key="3">
    <source>
        <dbReference type="EMBL" id="GIF85235.1"/>
    </source>
</evidence>
<feature type="region of interest" description="Disordered" evidence="1">
    <location>
        <begin position="122"/>
        <end position="163"/>
    </location>
</feature>
<dbReference type="Proteomes" id="UP000601223">
    <property type="component" value="Unassembled WGS sequence"/>
</dbReference>
<dbReference type="SUPFAM" id="SSF55486">
    <property type="entry name" value="Metalloproteases ('zincins'), catalytic domain"/>
    <property type="match status" value="1"/>
</dbReference>
<evidence type="ECO:0000313" key="4">
    <source>
        <dbReference type="Proteomes" id="UP000601223"/>
    </source>
</evidence>
<feature type="compositionally biased region" description="Low complexity" evidence="1">
    <location>
        <begin position="122"/>
        <end position="149"/>
    </location>
</feature>
<dbReference type="EMBL" id="BONF01000045">
    <property type="protein sequence ID" value="GIF85235.1"/>
    <property type="molecule type" value="Genomic_DNA"/>
</dbReference>
<reference evidence="3 4" key="1">
    <citation type="submission" date="2021-01" db="EMBL/GenBank/DDBJ databases">
        <title>Whole genome shotgun sequence of Catellatospora bangladeshensis NBRC 107357.</title>
        <authorList>
            <person name="Komaki H."/>
            <person name="Tamura T."/>
        </authorList>
    </citation>
    <scope>NUCLEOTIDE SEQUENCE [LARGE SCALE GENOMIC DNA]</scope>
    <source>
        <strain evidence="3 4">NBRC 107357</strain>
    </source>
</reference>
<name>A0A8J3NNV7_9ACTN</name>
<sequence length="401" mass="42962">MAAWSLVATPAGAAASGCRVAYTVASQWGGGFTANVAITNLGDPLTAWTLKWTFPAAGQAVTQGWSATYTQSGSQVTAASMSYNGSLGTSATTSIGFNGAWTTSNPVPTAFTLNGVACTGTTTPTGGPSASASASPRPSASVSPSSSPSASPPPTSGWNPPSNLVTPLNEVRAHYQSTYPNLLTFRNYGWDQVMAGGGRINYCVRWDSSARVSAALRDQIHAALARQWKKWMDVMAGHNGWPYAEVPIKVVGWAVRDRATLEWTDSSVDVYVNDIRENAPQCSEPCGRFFHQDGNYSGCPGGASHHYDMSLWLTSGFGGGAGGDWGQRVGSEYFTGALNAENMHIYLHEVGHTFGLDDFYDWTPTGQCCFLMKAGSASSITEFDKWMLRDFWRLLKSRWGY</sequence>
<dbReference type="GO" id="GO:0005975">
    <property type="term" value="P:carbohydrate metabolic process"/>
    <property type="evidence" value="ECO:0007669"/>
    <property type="project" value="InterPro"/>
</dbReference>
<dbReference type="PROSITE" id="PS51173">
    <property type="entry name" value="CBM2"/>
    <property type="match status" value="1"/>
</dbReference>
<comment type="caution">
    <text evidence="3">The sequence shown here is derived from an EMBL/GenBank/DDBJ whole genome shotgun (WGS) entry which is preliminary data.</text>
</comment>
<dbReference type="PANTHER" id="PTHR35606">
    <property type="entry name" value="CELLULOSE-BINDING FAMILY II PROTEIN"/>
    <property type="match status" value="1"/>
</dbReference>
<feature type="domain" description="CBM2" evidence="2">
    <location>
        <begin position="11"/>
        <end position="121"/>
    </location>
</feature>
<keyword evidence="4" id="KW-1185">Reference proteome</keyword>
<dbReference type="InterPro" id="IPR012291">
    <property type="entry name" value="CBM2_carb-bd_dom_sf"/>
</dbReference>
<gene>
    <name evidence="3" type="ORF">Cba03nite_65840</name>
</gene>
<dbReference type="PANTHER" id="PTHR35606:SF4">
    <property type="entry name" value="CELLULOSE-BINDING FAMILY II PROTEIN"/>
    <property type="match status" value="1"/>
</dbReference>
<protein>
    <recommendedName>
        <fullName evidence="2">CBM2 domain-containing protein</fullName>
    </recommendedName>
</protein>
<evidence type="ECO:0000259" key="2">
    <source>
        <dbReference type="PROSITE" id="PS51173"/>
    </source>
</evidence>
<dbReference type="AlphaFoldDB" id="A0A8J3NNV7"/>